<dbReference type="InterPro" id="IPR042259">
    <property type="entry name" value="Raco-like_middle_sf"/>
</dbReference>
<evidence type="ECO:0000259" key="1">
    <source>
        <dbReference type="PROSITE" id="PS51085"/>
    </source>
</evidence>
<dbReference type="AlphaFoldDB" id="I4C204"/>
<reference evidence="3" key="1">
    <citation type="submission" date="2012-06" db="EMBL/GenBank/DDBJ databases">
        <title>Complete sequence of chromosome of Desulfomonile tiedjei DSM 6799.</title>
        <authorList>
            <person name="Lucas S."/>
            <person name="Copeland A."/>
            <person name="Lapidus A."/>
            <person name="Glavina del Rio T."/>
            <person name="Dalin E."/>
            <person name="Tice H."/>
            <person name="Bruce D."/>
            <person name="Goodwin L."/>
            <person name="Pitluck S."/>
            <person name="Peters L."/>
            <person name="Ovchinnikova G."/>
            <person name="Zeytun A."/>
            <person name="Lu M."/>
            <person name="Kyrpides N."/>
            <person name="Mavromatis K."/>
            <person name="Ivanova N."/>
            <person name="Brettin T."/>
            <person name="Detter J.C."/>
            <person name="Han C."/>
            <person name="Larimer F."/>
            <person name="Land M."/>
            <person name="Hauser L."/>
            <person name="Markowitz V."/>
            <person name="Cheng J.-F."/>
            <person name="Hugenholtz P."/>
            <person name="Woyke T."/>
            <person name="Wu D."/>
            <person name="Spring S."/>
            <person name="Schroeder M."/>
            <person name="Brambilla E."/>
            <person name="Klenk H.-P."/>
            <person name="Eisen J.A."/>
        </authorList>
    </citation>
    <scope>NUCLEOTIDE SEQUENCE [LARGE SCALE GENOMIC DNA]</scope>
    <source>
        <strain evidence="3">ATCC 49306 / DSM 6799 / DCB-1</strain>
    </source>
</reference>
<dbReference type="Proteomes" id="UP000006055">
    <property type="component" value="Chromosome"/>
</dbReference>
<dbReference type="InterPro" id="IPR041414">
    <property type="entry name" value="Raco-like_middle"/>
</dbReference>
<dbReference type="InterPro" id="IPR027980">
    <property type="entry name" value="RACo_C"/>
</dbReference>
<gene>
    <name evidence="2" type="ordered locus">Desti_0873</name>
</gene>
<dbReference type="eggNOG" id="COG0633">
    <property type="taxonomic scope" value="Bacteria"/>
</dbReference>
<dbReference type="Gene3D" id="3.30.420.480">
    <property type="entry name" value="Domain of unknown function (DUF4445)"/>
    <property type="match status" value="1"/>
</dbReference>
<sequence>MSKKQYMVIFQPSARRGFVDEGTNLIEASRQLGVDIEALCGEKKVCGKCKVRIEEGFYEKFAITSSRSHASEWQEEEDKFFTPAQKDEGYRLACVAKVQGDMLVFVPEEARAGKQVVSKAARDIHIDWNPAVKQYHVQVVPPTFEEPAGDFERICAELERNYGLKDLNIDWPTLRKLPRRQRDGNWGVTVAVWMDKEIVRVLPGKVEDSYGIAIDVGTTTVAAYLCNLRTMEVIKTVSMMNPQCKYGEDVMARITYHMMNPGGLETMSNDLIEGLNKLVVEACESTHPPKKRKKKKAEEADEIIEAPDVTEHAEELDESKYLNLIPADIVDMTIVCNTAMHHILLKLDPEFVGLAPFPPVIHRSLDIRARDLGIKINDSAYVHVLPNEAGFVGADNVGVLIAEEPYKFDQTQLLIDIGTNGELVLGNNRKLISCSCATGPALEGAQLSFGMRAAPGAIERIHIDPETHDVDYKVIGRDAWRKYSKPEDMKTKGICGSGILDVLAELYASGVIMKSGRFSKKQKSNRYRVNPDTKQPEFVIAWANETSIGKDVVISQKDIRQIQLGKGALYTGCKLMMRRLGLDKVDSIKIAGAFGTHVDKTKALIMGLFPDCDLEKVFAVGNAAGDGARAALLNREKRAEANWVSRNVEYIELTVESDFQQQFMEAMQLPHMKDEFPHLEGVVAPEVLHQK</sequence>
<dbReference type="Pfam" id="PF17650">
    <property type="entry name" value="RACo_linker"/>
    <property type="match status" value="1"/>
</dbReference>
<proteinExistence type="predicted"/>
<dbReference type="InterPro" id="IPR036010">
    <property type="entry name" value="2Fe-2S_ferredoxin-like_sf"/>
</dbReference>
<dbReference type="InterPro" id="IPR052911">
    <property type="entry name" value="Corrinoid_activation_enz"/>
</dbReference>
<keyword evidence="3" id="KW-1185">Reference proteome</keyword>
<protein>
    <submittedName>
        <fullName evidence="2">Putative metal-binding protein</fullName>
    </submittedName>
</protein>
<dbReference type="PANTHER" id="PTHR42895:SF1">
    <property type="entry name" value="IRON-SULFUR CLUSTER PROTEIN"/>
    <property type="match status" value="1"/>
</dbReference>
<dbReference type="RefSeq" id="WP_014808751.1">
    <property type="nucleotide sequence ID" value="NC_018025.1"/>
</dbReference>
<dbReference type="InterPro" id="IPR040506">
    <property type="entry name" value="RACo_linker"/>
</dbReference>
<dbReference type="Gene3D" id="3.10.20.880">
    <property type="match status" value="1"/>
</dbReference>
<feature type="domain" description="2Fe-2S ferredoxin-type" evidence="1">
    <location>
        <begin position="6"/>
        <end position="110"/>
    </location>
</feature>
<accession>I4C204</accession>
<dbReference type="EMBL" id="CP003360">
    <property type="protein sequence ID" value="AFM23595.1"/>
    <property type="molecule type" value="Genomic_DNA"/>
</dbReference>
<name>I4C204_DESTA</name>
<dbReference type="CDD" id="cd00207">
    <property type="entry name" value="fer2"/>
    <property type="match status" value="1"/>
</dbReference>
<dbReference type="GO" id="GO:0051536">
    <property type="term" value="F:iron-sulfur cluster binding"/>
    <property type="evidence" value="ECO:0007669"/>
    <property type="project" value="InterPro"/>
</dbReference>
<dbReference type="eggNOG" id="COG3894">
    <property type="taxonomic scope" value="Bacteria"/>
</dbReference>
<dbReference type="PANTHER" id="PTHR42895">
    <property type="entry name" value="IRON-SULFUR CLUSTER-BINDING PROTEIN-RELATED"/>
    <property type="match status" value="1"/>
</dbReference>
<evidence type="ECO:0000313" key="3">
    <source>
        <dbReference type="Proteomes" id="UP000006055"/>
    </source>
</evidence>
<dbReference type="PROSITE" id="PS51085">
    <property type="entry name" value="2FE2S_FER_2"/>
    <property type="match status" value="1"/>
</dbReference>
<dbReference type="Pfam" id="PF00111">
    <property type="entry name" value="Fer2"/>
    <property type="match status" value="1"/>
</dbReference>
<organism evidence="2 3">
    <name type="scientific">Desulfomonile tiedjei (strain ATCC 49306 / DSM 6799 / DCB-1)</name>
    <dbReference type="NCBI Taxonomy" id="706587"/>
    <lineage>
        <taxon>Bacteria</taxon>
        <taxon>Pseudomonadati</taxon>
        <taxon>Thermodesulfobacteriota</taxon>
        <taxon>Desulfomonilia</taxon>
        <taxon>Desulfomonilales</taxon>
        <taxon>Desulfomonilaceae</taxon>
        <taxon>Desulfomonile</taxon>
    </lineage>
</organism>
<dbReference type="STRING" id="706587.Desti_0873"/>
<dbReference type="Pfam" id="PF17651">
    <property type="entry name" value="Raco_middle"/>
    <property type="match status" value="2"/>
</dbReference>
<dbReference type="OrthoDB" id="9810588at2"/>
<evidence type="ECO:0000313" key="2">
    <source>
        <dbReference type="EMBL" id="AFM23595.1"/>
    </source>
</evidence>
<dbReference type="PATRIC" id="fig|706587.4.peg.994"/>
<dbReference type="InterPro" id="IPR012675">
    <property type="entry name" value="Beta-grasp_dom_sf"/>
</dbReference>
<dbReference type="HOGENOM" id="CLU_019091_0_0_7"/>
<dbReference type="KEGG" id="dti:Desti_0873"/>
<dbReference type="Gene3D" id="3.10.20.30">
    <property type="match status" value="1"/>
</dbReference>
<dbReference type="InterPro" id="IPR001041">
    <property type="entry name" value="2Fe-2S_ferredoxin-type"/>
</dbReference>
<dbReference type="SUPFAM" id="SSF54292">
    <property type="entry name" value="2Fe-2S ferredoxin-like"/>
    <property type="match status" value="1"/>
</dbReference>
<dbReference type="Pfam" id="PF14574">
    <property type="entry name" value="RACo_C_ter"/>
    <property type="match status" value="1"/>
</dbReference>